<keyword evidence="3" id="KW-0547">Nucleotide-binding</keyword>
<dbReference type="InterPro" id="IPR000873">
    <property type="entry name" value="AMP-dep_synth/lig_dom"/>
</dbReference>
<organism evidence="7 8">
    <name type="scientific">Lachnellula willkommii</name>
    <dbReference type="NCBI Taxonomy" id="215461"/>
    <lineage>
        <taxon>Eukaryota</taxon>
        <taxon>Fungi</taxon>
        <taxon>Dikarya</taxon>
        <taxon>Ascomycota</taxon>
        <taxon>Pezizomycotina</taxon>
        <taxon>Leotiomycetes</taxon>
        <taxon>Helotiales</taxon>
        <taxon>Lachnaceae</taxon>
        <taxon>Lachnellula</taxon>
    </lineage>
</organism>
<dbReference type="Gene3D" id="3.40.50.12780">
    <property type="entry name" value="N-terminal domain of ligase-like"/>
    <property type="match status" value="1"/>
</dbReference>
<comment type="similarity">
    <text evidence="1">Belongs to the ATP-dependent AMP-binding enzyme family.</text>
</comment>
<evidence type="ECO:0000256" key="1">
    <source>
        <dbReference type="ARBA" id="ARBA00006432"/>
    </source>
</evidence>
<name>A0A559MJA8_9HELO</name>
<dbReference type="GO" id="GO:0005886">
    <property type="term" value="C:plasma membrane"/>
    <property type="evidence" value="ECO:0007669"/>
    <property type="project" value="TreeGrafter"/>
</dbReference>
<dbReference type="Pfam" id="PF00501">
    <property type="entry name" value="AMP-binding"/>
    <property type="match status" value="1"/>
</dbReference>
<comment type="caution">
    <text evidence="7">The sequence shown here is derived from an EMBL/GenBank/DDBJ whole genome shotgun (WGS) entry which is preliminary data.</text>
</comment>
<dbReference type="EMBL" id="QGML01000194">
    <property type="protein sequence ID" value="TVY93052.1"/>
    <property type="molecule type" value="Genomic_DNA"/>
</dbReference>
<protein>
    <submittedName>
        <fullName evidence="7">Acyl-CoA synthetase</fullName>
    </submittedName>
</protein>
<dbReference type="PANTHER" id="PTHR43272">
    <property type="entry name" value="LONG-CHAIN-FATTY-ACID--COA LIGASE"/>
    <property type="match status" value="1"/>
</dbReference>
<gene>
    <name evidence="7" type="primary">FUM16</name>
    <name evidence="7" type="ORF">LAWI1_G000622</name>
</gene>
<dbReference type="Proteomes" id="UP000315522">
    <property type="component" value="Unassembled WGS sequence"/>
</dbReference>
<keyword evidence="2" id="KW-0436">Ligase</keyword>
<dbReference type="GO" id="GO:0005524">
    <property type="term" value="F:ATP binding"/>
    <property type="evidence" value="ECO:0007669"/>
    <property type="project" value="UniProtKB-KW"/>
</dbReference>
<accession>A0A559MJA8</accession>
<keyword evidence="8" id="KW-1185">Reference proteome</keyword>
<dbReference type="GO" id="GO:0005783">
    <property type="term" value="C:endoplasmic reticulum"/>
    <property type="evidence" value="ECO:0007669"/>
    <property type="project" value="TreeGrafter"/>
</dbReference>
<evidence type="ECO:0000256" key="4">
    <source>
        <dbReference type="ARBA" id="ARBA00022840"/>
    </source>
</evidence>
<evidence type="ECO:0000256" key="2">
    <source>
        <dbReference type="ARBA" id="ARBA00022598"/>
    </source>
</evidence>
<sequence>MSYAVPPPRYREAFAPRTIDTPPFSLEVPEVKAVEGETIPRRLASHVHELQSEPEPGISTVWDVVARSASVFGDGNAVGSRTLLHTHEEMKKVKKTVDGEETEVDKKWVYYEMSPYHWKSFKSWKQQAEAIGSGYRELGLMKEDRVYIFAATSERWLASAHGAASQSMPIVTAYDTLGEAAIRHALLATKPKLVFLDPHLIPTLQNTLKDAGVQVVIYNDEHDVNQAHLQELKTAHEHLKVLSFSALVTLGSMNLVAPVPPKTDDLCCIMYTSGSTGNPKGVLLTHKNIVGAMAGIQAIVGPFLGPGDILIAYLPLAHIFEFMFENASFFWGSALGYGSAKSLTDASTRNCKGDIRELRPTVMVGVPAIWEGIRKGVVAKVSEANAVVKCLFWAALKAKGWCSDRGLSSLVFWDAIFGKVKEATGGRLRLIANGAGPISHSTQRFLSLAVAPMLSGYGLTEGSGMGALTSPFRWNDRAAGDIPASIEIKLVDFAEAGYYSSSNPPQGEVWIRGYSVTSGYFQDKEETERAFNDGWFRTGDIGEFDSNGHLIIIDRMKNLVKTQNGEYIALEKLESIYRTSPVVFSICVFASIDKLRPVALIVPAEPALEALAKANDILIPTNLMELRNDPKVEELVLKDVLAAGKRGGLAGIEMLAGVVLVQEEWTPQTGFVTSAMKLQRRSIANHYKKDIERAYSKLG</sequence>
<dbReference type="GO" id="GO:0035336">
    <property type="term" value="P:long-chain fatty-acyl-CoA metabolic process"/>
    <property type="evidence" value="ECO:0007669"/>
    <property type="project" value="TreeGrafter"/>
</dbReference>
<dbReference type="InterPro" id="IPR020845">
    <property type="entry name" value="AMP-binding_CS"/>
</dbReference>
<feature type="domain" description="AMP-dependent synthetase/ligase" evidence="6">
    <location>
        <begin position="105"/>
        <end position="521"/>
    </location>
</feature>
<evidence type="ECO:0000256" key="5">
    <source>
        <dbReference type="ARBA" id="ARBA00036813"/>
    </source>
</evidence>
<dbReference type="SUPFAM" id="SSF56801">
    <property type="entry name" value="Acetyl-CoA synthetase-like"/>
    <property type="match status" value="1"/>
</dbReference>
<reference evidence="7 8" key="1">
    <citation type="submission" date="2018-05" db="EMBL/GenBank/DDBJ databases">
        <title>Genome sequencing and assembly of the regulated plant pathogen Lachnellula willkommii and related sister species for the development of diagnostic species identification markers.</title>
        <authorList>
            <person name="Giroux E."/>
            <person name="Bilodeau G."/>
        </authorList>
    </citation>
    <scope>NUCLEOTIDE SEQUENCE [LARGE SCALE GENOMIC DNA]</scope>
    <source>
        <strain evidence="7 8">CBS 172.35</strain>
    </source>
</reference>
<comment type="catalytic activity">
    <reaction evidence="5">
        <text>a long-chain fatty acid + ATP + CoA = a long-chain fatty acyl-CoA + AMP + diphosphate</text>
        <dbReference type="Rhea" id="RHEA:15421"/>
        <dbReference type="ChEBI" id="CHEBI:30616"/>
        <dbReference type="ChEBI" id="CHEBI:33019"/>
        <dbReference type="ChEBI" id="CHEBI:57287"/>
        <dbReference type="ChEBI" id="CHEBI:57560"/>
        <dbReference type="ChEBI" id="CHEBI:83139"/>
        <dbReference type="ChEBI" id="CHEBI:456215"/>
        <dbReference type="EC" id="6.2.1.3"/>
    </reaction>
</comment>
<evidence type="ECO:0000313" key="7">
    <source>
        <dbReference type="EMBL" id="TVY93052.1"/>
    </source>
</evidence>
<proteinExistence type="inferred from homology"/>
<keyword evidence="4" id="KW-0067">ATP-binding</keyword>
<dbReference type="PANTHER" id="PTHR43272:SF83">
    <property type="entry name" value="ACYL-COA SYNTHETASE LONG-CHAIN, ISOFORM J"/>
    <property type="match status" value="1"/>
</dbReference>
<evidence type="ECO:0000313" key="8">
    <source>
        <dbReference type="Proteomes" id="UP000315522"/>
    </source>
</evidence>
<dbReference type="PROSITE" id="PS00455">
    <property type="entry name" value="AMP_BINDING"/>
    <property type="match status" value="1"/>
</dbReference>
<evidence type="ECO:0000256" key="3">
    <source>
        <dbReference type="ARBA" id="ARBA00022741"/>
    </source>
</evidence>
<dbReference type="GO" id="GO:0004467">
    <property type="term" value="F:long-chain fatty acid-CoA ligase activity"/>
    <property type="evidence" value="ECO:0007669"/>
    <property type="project" value="UniProtKB-EC"/>
</dbReference>
<evidence type="ECO:0000259" key="6">
    <source>
        <dbReference type="Pfam" id="PF00501"/>
    </source>
</evidence>
<dbReference type="AlphaFoldDB" id="A0A559MJA8"/>
<dbReference type="InterPro" id="IPR042099">
    <property type="entry name" value="ANL_N_sf"/>
</dbReference>
<dbReference type="GO" id="GO:0005811">
    <property type="term" value="C:lipid droplet"/>
    <property type="evidence" value="ECO:0007669"/>
    <property type="project" value="TreeGrafter"/>
</dbReference>